<comment type="caution">
    <text evidence="1">The sequence shown here is derived from an EMBL/GenBank/DDBJ whole genome shotgun (WGS) entry which is preliminary data.</text>
</comment>
<sequence length="39" mass="4317">MNAKTLDLSNNRFHIYTPQTLFLNADDIDVSGSTLIYGG</sequence>
<reference evidence="1 2" key="1">
    <citation type="submission" date="2024-06" db="EMBL/GenBank/DDBJ databases">
        <title>Genomic Encyclopedia of Type Strains, Phase IV (KMG-IV): sequencing the most valuable type-strain genomes for metagenomic binning, comparative biology and taxonomic classification.</title>
        <authorList>
            <person name="Goeker M."/>
        </authorList>
    </citation>
    <scope>NUCLEOTIDE SEQUENCE [LARGE SCALE GENOMIC DNA]</scope>
    <source>
        <strain evidence="1 2">DSM 23649</strain>
    </source>
</reference>
<gene>
    <name evidence="1" type="ORF">ABID23_001387</name>
</gene>
<dbReference type="Proteomes" id="UP001549086">
    <property type="component" value="Unassembled WGS sequence"/>
</dbReference>
<dbReference type="EMBL" id="JBEPLI010000019">
    <property type="protein sequence ID" value="MET3590282.1"/>
    <property type="molecule type" value="Genomic_DNA"/>
</dbReference>
<evidence type="ECO:0000313" key="2">
    <source>
        <dbReference type="Proteomes" id="UP001549086"/>
    </source>
</evidence>
<proteinExistence type="predicted"/>
<protein>
    <submittedName>
        <fullName evidence="1">Uncharacterized protein</fullName>
    </submittedName>
</protein>
<name>A0ABV2HIS5_9HYPH</name>
<evidence type="ECO:0000313" key="1">
    <source>
        <dbReference type="EMBL" id="MET3590282.1"/>
    </source>
</evidence>
<keyword evidence="2" id="KW-1185">Reference proteome</keyword>
<accession>A0ABV2HIS5</accession>
<organism evidence="1 2">
    <name type="scientific">Bartonella silvatica</name>
    <dbReference type="NCBI Taxonomy" id="357760"/>
    <lineage>
        <taxon>Bacteria</taxon>
        <taxon>Pseudomonadati</taxon>
        <taxon>Pseudomonadota</taxon>
        <taxon>Alphaproteobacteria</taxon>
        <taxon>Hyphomicrobiales</taxon>
        <taxon>Bartonellaceae</taxon>
        <taxon>Bartonella</taxon>
    </lineage>
</organism>